<organism evidence="1 2">
    <name type="scientific">Vespula vulgaris</name>
    <name type="common">Yellow jacket</name>
    <name type="synonym">Wasp</name>
    <dbReference type="NCBI Taxonomy" id="7454"/>
    <lineage>
        <taxon>Eukaryota</taxon>
        <taxon>Metazoa</taxon>
        <taxon>Ecdysozoa</taxon>
        <taxon>Arthropoda</taxon>
        <taxon>Hexapoda</taxon>
        <taxon>Insecta</taxon>
        <taxon>Pterygota</taxon>
        <taxon>Neoptera</taxon>
        <taxon>Endopterygota</taxon>
        <taxon>Hymenoptera</taxon>
        <taxon>Apocrita</taxon>
        <taxon>Aculeata</taxon>
        <taxon>Vespoidea</taxon>
        <taxon>Vespidae</taxon>
        <taxon>Vespinae</taxon>
        <taxon>Vespula</taxon>
    </lineage>
</organism>
<evidence type="ECO:0000313" key="1">
    <source>
        <dbReference type="EMBL" id="KAF7412716.1"/>
    </source>
</evidence>
<evidence type="ECO:0000313" key="2">
    <source>
        <dbReference type="Proteomes" id="UP000614350"/>
    </source>
</evidence>
<protein>
    <submittedName>
        <fullName evidence="1">Uncharacterized protein</fullName>
    </submittedName>
</protein>
<proteinExistence type="predicted"/>
<dbReference type="Proteomes" id="UP000614350">
    <property type="component" value="Unassembled WGS sequence"/>
</dbReference>
<reference evidence="1" key="1">
    <citation type="journal article" date="2020" name="G3 (Bethesda)">
        <title>High-Quality Assemblies for Three Invasive Social Wasps from the &lt;i&gt;Vespula&lt;/i&gt; Genus.</title>
        <authorList>
            <person name="Harrop T.W.R."/>
            <person name="Guhlin J."/>
            <person name="McLaughlin G.M."/>
            <person name="Permina E."/>
            <person name="Stockwell P."/>
            <person name="Gilligan J."/>
            <person name="Le Lec M.F."/>
            <person name="Gruber M.A.M."/>
            <person name="Quinn O."/>
            <person name="Lovegrove M."/>
            <person name="Duncan E.J."/>
            <person name="Remnant E.J."/>
            <person name="Van Eeckhoven J."/>
            <person name="Graham B."/>
            <person name="Knapp R.A."/>
            <person name="Langford K.W."/>
            <person name="Kronenberg Z."/>
            <person name="Press M.O."/>
            <person name="Eacker S.M."/>
            <person name="Wilson-Rankin E.E."/>
            <person name="Purcell J."/>
            <person name="Lester P.J."/>
            <person name="Dearden P.K."/>
        </authorList>
    </citation>
    <scope>NUCLEOTIDE SEQUENCE</scope>
    <source>
        <strain evidence="1">Marl-1</strain>
    </source>
</reference>
<keyword evidence="2" id="KW-1185">Reference proteome</keyword>
<name>A0A834KTF8_VESVU</name>
<dbReference type="EMBL" id="JACSEA010000001">
    <property type="protein sequence ID" value="KAF7412716.1"/>
    <property type="molecule type" value="Genomic_DNA"/>
</dbReference>
<sequence>MAMVAAGDGISIKESRATLYEGSGKEVMDARGDLVTRGRFREPVSEARVAVIKNSMHPRVERPSGQLPTCRKSYNVWLRTTECNLVPAGVLWGLGRRYSGS</sequence>
<comment type="caution">
    <text evidence="1">The sequence shown here is derived from an EMBL/GenBank/DDBJ whole genome shotgun (WGS) entry which is preliminary data.</text>
</comment>
<accession>A0A834KTF8</accession>
<gene>
    <name evidence="1" type="ORF">HZH66_001612</name>
</gene>
<dbReference type="AlphaFoldDB" id="A0A834KTF8"/>